<dbReference type="VEuPathDB" id="AmoebaDB:FDP41_002559"/>
<feature type="compositionally biased region" description="Basic and acidic residues" evidence="1">
    <location>
        <begin position="117"/>
        <end position="144"/>
    </location>
</feature>
<comment type="caution">
    <text evidence="2">The sequence shown here is derived from an EMBL/GenBank/DDBJ whole genome shotgun (WGS) entry which is preliminary data.</text>
</comment>
<dbReference type="Proteomes" id="UP000444721">
    <property type="component" value="Unassembled WGS sequence"/>
</dbReference>
<dbReference type="AlphaFoldDB" id="A0A6A5C0N8"/>
<feature type="compositionally biased region" description="Basic residues" evidence="1">
    <location>
        <begin position="145"/>
        <end position="163"/>
    </location>
</feature>
<organism evidence="2 3">
    <name type="scientific">Naegleria fowleri</name>
    <name type="common">Brain eating amoeba</name>
    <dbReference type="NCBI Taxonomy" id="5763"/>
    <lineage>
        <taxon>Eukaryota</taxon>
        <taxon>Discoba</taxon>
        <taxon>Heterolobosea</taxon>
        <taxon>Tetramitia</taxon>
        <taxon>Eutetramitia</taxon>
        <taxon>Vahlkampfiidae</taxon>
        <taxon>Naegleria</taxon>
    </lineage>
</organism>
<dbReference type="PANTHER" id="PTHR45723">
    <property type="entry name" value="SERINE/THREONINE-PROTEIN KINASE RIO1"/>
    <property type="match status" value="1"/>
</dbReference>
<dbReference type="OrthoDB" id="205248at2759"/>
<gene>
    <name evidence="2" type="ORF">FDP41_002559</name>
</gene>
<dbReference type="GeneID" id="68109777"/>
<proteinExistence type="predicted"/>
<feature type="region of interest" description="Disordered" evidence="1">
    <location>
        <begin position="80"/>
        <end position="163"/>
    </location>
</feature>
<reference evidence="2 3" key="1">
    <citation type="journal article" date="2019" name="Sci. Rep.">
        <title>Nanopore sequencing improves the draft genome of the human pathogenic amoeba Naegleria fowleri.</title>
        <authorList>
            <person name="Liechti N."/>
            <person name="Schurch N."/>
            <person name="Bruggmann R."/>
            <person name="Wittwer M."/>
        </authorList>
    </citation>
    <scope>NUCLEOTIDE SEQUENCE [LARGE SCALE GENOMIC DNA]</scope>
    <source>
        <strain evidence="2 3">ATCC 30894</strain>
    </source>
</reference>
<accession>A0A6A5C0N8</accession>
<protein>
    <submittedName>
        <fullName evidence="2">Uncharacterized protein</fullName>
    </submittedName>
</protein>
<evidence type="ECO:0000313" key="2">
    <source>
        <dbReference type="EMBL" id="KAF0978739.1"/>
    </source>
</evidence>
<name>A0A6A5C0N8_NAEFO</name>
<dbReference type="InterPro" id="IPR051272">
    <property type="entry name" value="RIO-type_Ser/Thr_kinase"/>
</dbReference>
<dbReference type="VEuPathDB" id="AmoebaDB:NF0112610"/>
<keyword evidence="3" id="KW-1185">Reference proteome</keyword>
<sequence length="163" mass="19107">MFSKIQTRPPVLNEQEQVQAEIFKQVFIPRALIEIEDPLDHQSAVDTDDVFFYKSVTGINADLTASTNIPYGLTEQEMHEIFGKPLNEEEDDIIEEDDGDRNVDDASSTPPHHHHQHDPNDTSFKHDRKEWKQFVKQQNRERRQNKTPKKVKKQILKHTTRKP</sequence>
<dbReference type="VEuPathDB" id="AmoebaDB:NfTy_040800"/>
<feature type="compositionally biased region" description="Acidic residues" evidence="1">
    <location>
        <begin position="88"/>
        <end position="99"/>
    </location>
</feature>
<evidence type="ECO:0000256" key="1">
    <source>
        <dbReference type="SAM" id="MobiDB-lite"/>
    </source>
</evidence>
<dbReference type="RefSeq" id="XP_044563452.1">
    <property type="nucleotide sequence ID" value="XM_044705766.1"/>
</dbReference>
<dbReference type="EMBL" id="VFQX01000029">
    <property type="protein sequence ID" value="KAF0978739.1"/>
    <property type="molecule type" value="Genomic_DNA"/>
</dbReference>
<evidence type="ECO:0000313" key="3">
    <source>
        <dbReference type="Proteomes" id="UP000444721"/>
    </source>
</evidence>